<keyword evidence="3" id="KW-1185">Reference proteome</keyword>
<dbReference type="PANTHER" id="PTHR32278">
    <property type="entry name" value="F-BOX DOMAIN-CONTAINING PROTEIN"/>
    <property type="match status" value="1"/>
</dbReference>
<dbReference type="PANTHER" id="PTHR32278:SF111">
    <property type="entry name" value="F-BOX PROTEIN PP2-B12-RELATED"/>
    <property type="match status" value="1"/>
</dbReference>
<dbReference type="InterPro" id="IPR008808">
    <property type="entry name" value="Powdery_mildew-R_dom"/>
</dbReference>
<name>A0A445L7N2_GLYSO</name>
<dbReference type="Pfam" id="PF14299">
    <property type="entry name" value="PP2"/>
    <property type="match status" value="1"/>
</dbReference>
<evidence type="ECO:0000313" key="2">
    <source>
        <dbReference type="EMBL" id="RZC18954.1"/>
    </source>
</evidence>
<dbReference type="Proteomes" id="UP000289340">
    <property type="component" value="Chromosome 3"/>
</dbReference>
<evidence type="ECO:0000313" key="3">
    <source>
        <dbReference type="Proteomes" id="UP000289340"/>
    </source>
</evidence>
<dbReference type="Pfam" id="PF05659">
    <property type="entry name" value="RPW8"/>
    <property type="match status" value="1"/>
</dbReference>
<gene>
    <name evidence="2" type="ORF">D0Y65_005972</name>
</gene>
<protein>
    <submittedName>
        <fullName evidence="2">F-box protein</fullName>
    </submittedName>
</protein>
<reference evidence="2 3" key="1">
    <citation type="submission" date="2018-09" db="EMBL/GenBank/DDBJ databases">
        <title>A high-quality reference genome of wild soybean provides a powerful tool to mine soybean genomes.</title>
        <authorList>
            <person name="Xie M."/>
            <person name="Chung C.Y.L."/>
            <person name="Li M.-W."/>
            <person name="Wong F.-L."/>
            <person name="Chan T.-F."/>
            <person name="Lam H.-M."/>
        </authorList>
    </citation>
    <scope>NUCLEOTIDE SEQUENCE [LARGE SCALE GENOMIC DNA]</scope>
    <source>
        <strain evidence="3">cv. W05</strain>
        <tissue evidence="2">Hypocotyl of etiolated seedlings</tissue>
    </source>
</reference>
<feature type="domain" description="RPW8" evidence="1">
    <location>
        <begin position="10"/>
        <end position="127"/>
    </location>
</feature>
<sequence>MADAVVTGIGAAWQFLNVIMVVKDKVTFETELENLQSILTPIISMLEEIEQLNREANRPREELAPLISKMEEGTQLVSDCSKVRGCLNLCGRYCCKAKLKAFTKSFKNIYSTVMLAQIARDQKDNRRTQMLRDDIQPTSNRDLFLPARKLYIAWVENPDYWRWNSDHPNIGEVAELVKVYFLAVSGWVDTSTLEENTRYEAYLVYSLRNNATGFKNKPVEVFLNVIGHEDQNSKQKVFLEAPATPWTPGETSVTSPLLHGHSVQRDDGWKEVKLGEFLNDQDKELEVGMNHTEGKLKTGIVIRGIQIRPKLQN</sequence>
<dbReference type="AlphaFoldDB" id="A0A445L7N2"/>
<proteinExistence type="predicted"/>
<dbReference type="EMBL" id="QZWG01000003">
    <property type="protein sequence ID" value="RZC18954.1"/>
    <property type="molecule type" value="Genomic_DNA"/>
</dbReference>
<evidence type="ECO:0000259" key="1">
    <source>
        <dbReference type="Pfam" id="PF05659"/>
    </source>
</evidence>
<accession>A0A445L7N2</accession>
<comment type="caution">
    <text evidence="2">The sequence shown here is derived from an EMBL/GenBank/DDBJ whole genome shotgun (WGS) entry which is preliminary data.</text>
</comment>
<dbReference type="InterPro" id="IPR025886">
    <property type="entry name" value="PP2-like"/>
</dbReference>
<organism evidence="2 3">
    <name type="scientific">Glycine soja</name>
    <name type="common">Wild soybean</name>
    <dbReference type="NCBI Taxonomy" id="3848"/>
    <lineage>
        <taxon>Eukaryota</taxon>
        <taxon>Viridiplantae</taxon>
        <taxon>Streptophyta</taxon>
        <taxon>Embryophyta</taxon>
        <taxon>Tracheophyta</taxon>
        <taxon>Spermatophyta</taxon>
        <taxon>Magnoliopsida</taxon>
        <taxon>eudicotyledons</taxon>
        <taxon>Gunneridae</taxon>
        <taxon>Pentapetalae</taxon>
        <taxon>rosids</taxon>
        <taxon>fabids</taxon>
        <taxon>Fabales</taxon>
        <taxon>Fabaceae</taxon>
        <taxon>Papilionoideae</taxon>
        <taxon>50 kb inversion clade</taxon>
        <taxon>NPAAA clade</taxon>
        <taxon>indigoferoid/millettioid clade</taxon>
        <taxon>Phaseoleae</taxon>
        <taxon>Glycine</taxon>
        <taxon>Glycine subgen. Soja</taxon>
    </lineage>
</organism>